<evidence type="ECO:0000313" key="2">
    <source>
        <dbReference type="EMBL" id="GFP60095.1"/>
    </source>
</evidence>
<feature type="region of interest" description="Disordered" evidence="1">
    <location>
        <begin position="1"/>
        <end position="145"/>
    </location>
</feature>
<protein>
    <submittedName>
        <fullName evidence="2">Uncharacterized protein</fullName>
    </submittedName>
</protein>
<name>A0A6V8R7J8_TRIAP</name>
<dbReference type="AlphaFoldDB" id="A0A6V8R7J8"/>
<dbReference type="Proteomes" id="UP000517252">
    <property type="component" value="Unassembled WGS sequence"/>
</dbReference>
<dbReference type="EMBL" id="BLZH01000015">
    <property type="protein sequence ID" value="GFP60095.1"/>
    <property type="molecule type" value="Genomic_DNA"/>
</dbReference>
<feature type="compositionally biased region" description="Low complexity" evidence="1">
    <location>
        <begin position="133"/>
        <end position="145"/>
    </location>
</feature>
<organism evidence="2 3">
    <name type="scientific">Trichoderma asperellum</name>
    <name type="common">Filamentous fungus</name>
    <dbReference type="NCBI Taxonomy" id="101201"/>
    <lineage>
        <taxon>Eukaryota</taxon>
        <taxon>Fungi</taxon>
        <taxon>Dikarya</taxon>
        <taxon>Ascomycota</taxon>
        <taxon>Pezizomycotina</taxon>
        <taxon>Sordariomycetes</taxon>
        <taxon>Hypocreomycetidae</taxon>
        <taxon>Hypocreales</taxon>
        <taxon>Hypocreaceae</taxon>
        <taxon>Trichoderma</taxon>
    </lineage>
</organism>
<sequence>MGCCFSSQASNASSHHEQGQDTAPPQQNPHAQTNANAIPEGLFAAPVRAPFAEPAVIPGNDAATSNEAITPNEAVEQRSPEFPAAESSSSATSDQHVILEPTVYVPPPRPSVATELEEAIVESLPEPAEARSRSSSSSSSSSSSG</sequence>
<feature type="compositionally biased region" description="Polar residues" evidence="1">
    <location>
        <begin position="1"/>
        <end position="13"/>
    </location>
</feature>
<feature type="compositionally biased region" description="Low complexity" evidence="1">
    <location>
        <begin position="80"/>
        <end position="93"/>
    </location>
</feature>
<evidence type="ECO:0000313" key="3">
    <source>
        <dbReference type="Proteomes" id="UP000517252"/>
    </source>
</evidence>
<reference evidence="2 3" key="1">
    <citation type="submission" date="2020-07" db="EMBL/GenBank/DDBJ databases">
        <title>Trichoderma asperellum IC-1 whole genome shotgun sequence.</title>
        <authorList>
            <person name="Kanamasa S."/>
            <person name="Takahashi H."/>
        </authorList>
    </citation>
    <scope>NUCLEOTIDE SEQUENCE [LARGE SCALE GENOMIC DNA]</scope>
    <source>
        <strain evidence="2 3">IC-1</strain>
    </source>
</reference>
<comment type="caution">
    <text evidence="2">The sequence shown here is derived from an EMBL/GenBank/DDBJ whole genome shotgun (WGS) entry which is preliminary data.</text>
</comment>
<accession>A0A6V8R7J8</accession>
<evidence type="ECO:0000256" key="1">
    <source>
        <dbReference type="SAM" id="MobiDB-lite"/>
    </source>
</evidence>
<feature type="compositionally biased region" description="Polar residues" evidence="1">
    <location>
        <begin position="20"/>
        <end position="36"/>
    </location>
</feature>
<dbReference type="OrthoDB" id="4896775at2759"/>
<gene>
    <name evidence="2" type="ORF">TASIC1_0015026400</name>
</gene>
<proteinExistence type="predicted"/>